<feature type="region of interest" description="Disordered" evidence="1">
    <location>
        <begin position="145"/>
        <end position="169"/>
    </location>
</feature>
<accession>A0A076FFE1</accession>
<feature type="compositionally biased region" description="Low complexity" evidence="1">
    <location>
        <begin position="16"/>
        <end position="28"/>
    </location>
</feature>
<gene>
    <name evidence="2" type="ORF">CIG1485E_0728</name>
</gene>
<evidence type="ECO:0000256" key="1">
    <source>
        <dbReference type="SAM" id="MobiDB-lite"/>
    </source>
</evidence>
<dbReference type="Proteomes" id="UP000028486">
    <property type="component" value="Chromosome"/>
</dbReference>
<dbReference type="KEGG" id="caj:CIG1485E_0728"/>
<organism evidence="2 3">
    <name type="scientific">Campylobacter iguaniorum</name>
    <dbReference type="NCBI Taxonomy" id="1244531"/>
    <lineage>
        <taxon>Bacteria</taxon>
        <taxon>Pseudomonadati</taxon>
        <taxon>Campylobacterota</taxon>
        <taxon>Epsilonproteobacteria</taxon>
        <taxon>Campylobacterales</taxon>
        <taxon>Campylobacteraceae</taxon>
        <taxon>Campylobacter</taxon>
    </lineage>
</organism>
<evidence type="ECO:0000313" key="3">
    <source>
        <dbReference type="Proteomes" id="UP000028486"/>
    </source>
</evidence>
<feature type="region of interest" description="Disordered" evidence="1">
    <location>
        <begin position="1"/>
        <end position="29"/>
    </location>
</feature>
<dbReference type="HOGENOM" id="CLU_1575609_0_0_7"/>
<reference evidence="3" key="1">
    <citation type="journal article" date="2014" name="Genome Announc.">
        <title>Complete Genome Sequence of Campylobacter iguaniorum Strain 1485ET, Isolated from a Bearded Dragon (Pogona vitticeps).</title>
        <authorList>
            <person name="Gilbert M.J."/>
            <person name="Miller W.G."/>
            <person name="Yee E."/>
            <person name="Kik M."/>
            <person name="Wagenaar J.A."/>
            <person name="Duim B."/>
        </authorList>
    </citation>
    <scope>NUCLEOTIDE SEQUENCE [LARGE SCALE GENOMIC DNA]</scope>
    <source>
        <strain evidence="3">1485E</strain>
    </source>
</reference>
<feature type="compositionally biased region" description="Polar residues" evidence="1">
    <location>
        <begin position="1"/>
        <end position="10"/>
    </location>
</feature>
<dbReference type="AlphaFoldDB" id="A0A076FFE1"/>
<proteinExistence type="predicted"/>
<dbReference type="STRING" id="1244531.CIG2463D_0729"/>
<evidence type="ECO:0000313" key="2">
    <source>
        <dbReference type="EMBL" id="AII14574.1"/>
    </source>
</evidence>
<name>A0A076FFE1_9BACT</name>
<dbReference type="EMBL" id="CP009043">
    <property type="protein sequence ID" value="AII14574.1"/>
    <property type="molecule type" value="Genomic_DNA"/>
</dbReference>
<dbReference type="PATRIC" id="fig|1244531.5.peg.725"/>
<keyword evidence="3" id="KW-1185">Reference proteome</keyword>
<sequence>MLVNLHSNKGSKMLVNNDTSSLNLSTSSAKKKEEEEAFEKFLETFGLNTQTTQNNSTIASSSNDESLLNLDVDKFREKLRELGASAFYMSFNLEKIEQKIEEKRKELEKNANLDSLSGEEKTKAIATIDKMLEDYKKELLKQLNEQSQMQKQASGEQNKNSLSSILAAL</sequence>
<protein>
    <submittedName>
        <fullName evidence="2">Uncharacterized protein</fullName>
    </submittedName>
</protein>
<dbReference type="eggNOG" id="ENOG5032M09">
    <property type="taxonomic scope" value="Bacteria"/>
</dbReference>